<reference evidence="1 2" key="4">
    <citation type="journal article" date="1997" name="Virology">
        <title>Construction of ovine adenovirus recombinants by gene insertion or deletion of related terminal region sequences.</title>
        <authorList>
            <person name="Xu Z.Z."/>
            <person name="Hyatt A."/>
            <person name="Boyle D.B."/>
            <person name="Both G.W."/>
        </authorList>
    </citation>
    <scope>NUCLEOTIDE SEQUENCE [LARGE SCALE GENOMIC DNA]</scope>
    <source>
        <strain evidence="1 2">OAV287</strain>
    </source>
</reference>
<reference evidence="1 2" key="1">
    <citation type="journal article" date="1995" name="Virology">
        <title>Sequence of ovine adenovirus homologs for 100K hexon assembly, 33K, pVIII, and fiber genes: early region E3 is not in the expected location.</title>
        <authorList>
            <person name="Vrati S."/>
            <person name="Boyle D."/>
            <person name="Kocherhans R."/>
            <person name="Both G.W."/>
        </authorList>
    </citation>
    <scope>NUCLEOTIDE SEQUENCE [LARGE SCALE GENOMIC DNA]</scope>
    <source>
        <strain evidence="1 2">OAV287</strain>
    </source>
</reference>
<organism evidence="1 2">
    <name type="scientific">Ovine adenovirus D serotype 7 (isolate OAV287)</name>
    <name type="common">OAdV-7</name>
    <name type="synonym">Ovine adenovirus 7</name>
    <dbReference type="NCBI Taxonomy" id="114430"/>
    <lineage>
        <taxon>Viruses</taxon>
        <taxon>Varidnaviria</taxon>
        <taxon>Bamfordvirae</taxon>
        <taxon>Preplasmiviricota</taxon>
        <taxon>Polisuviricotina</taxon>
        <taxon>Pharingeaviricetes</taxon>
        <taxon>Rowavirales</taxon>
        <taxon>Adenoviridae</taxon>
        <taxon>Barthadenovirus</taxon>
        <taxon>Barthadenovirus ovis</taxon>
        <taxon>Ovine adenovirus D</taxon>
    </lineage>
</organism>
<dbReference type="Proteomes" id="UP000008089">
    <property type="component" value="Segment"/>
</dbReference>
<proteinExistence type="predicted"/>
<protein>
    <submittedName>
        <fullName evidence="1">LH1</fullName>
    </submittedName>
</protein>
<accession>Q9QNN2</accession>
<dbReference type="EMBL" id="U40839">
    <property type="protein sequence ID" value="AAD45951.2"/>
    <property type="molecule type" value="Genomic_DNA"/>
</dbReference>
<reference evidence="1 2" key="3">
    <citation type="journal article" date="1996" name="Virology">
        <title>Unique genome arrangement of an ovine adenovirus: identification of new proteins and proteinase cleavage sites.</title>
        <authorList>
            <person name="Vrati S."/>
            <person name="Brookes D.E."/>
            <person name="Strike P."/>
            <person name="Khatri A."/>
            <person name="Boyle D.B."/>
            <person name="Both G.W."/>
        </authorList>
    </citation>
    <scope>NUCLEOTIDE SEQUENCE [LARGE SCALE GENOMIC DNA]</scope>
    <source>
        <strain evidence="1 2">OAV287</strain>
    </source>
</reference>
<dbReference type="GeneID" id="27141103"/>
<organismHost>
    <name type="scientific">Ovis aries</name>
    <name type="common">Sheep</name>
    <dbReference type="NCBI Taxonomy" id="9940"/>
</organismHost>
<dbReference type="KEGG" id="vg:27141103"/>
<evidence type="ECO:0000313" key="1">
    <source>
        <dbReference type="EMBL" id="AAD45951.2"/>
    </source>
</evidence>
<reference evidence="1 2" key="2">
    <citation type="journal article" date="1996" name="Gene">
        <title>Nucleotide sequence of ovine adenovirus tripartite leader sequence and homologues of the IVa2, DNA polymerase and terminal proteins.</title>
        <authorList>
            <person name="Vrati S."/>
            <person name="Brookes D.E."/>
            <person name="Boyle D.B."/>
            <person name="Both G.W."/>
        </authorList>
    </citation>
    <scope>NUCLEOTIDE SEQUENCE [LARGE SCALE GENOMIC DNA]</scope>
    <source>
        <strain evidence="1 2">OAV287</strain>
    </source>
</reference>
<keyword evidence="2" id="KW-1185">Reference proteome</keyword>
<reference evidence="1 2" key="5">
    <citation type="journal article" date="1998" name="Virology">
        <title>Identification of transcripts and promoter regions of ovine adenovirus OAV287.</title>
        <authorList>
            <person name="Khatri A."/>
            <person name="Both G.W."/>
        </authorList>
    </citation>
    <scope>NUCLEOTIDE SEQUENCE [LARGE SCALE GENOMIC DNA]</scope>
    <source>
        <strain evidence="1 2">OAV287</strain>
    </source>
</reference>
<name>Q9QNN2_ADEO7</name>
<dbReference type="RefSeq" id="NP_659511.2">
    <property type="nucleotide sequence ID" value="NC_004037.2"/>
</dbReference>
<evidence type="ECO:0000313" key="2">
    <source>
        <dbReference type="Proteomes" id="UP000008089"/>
    </source>
</evidence>
<sequence>MEKKLLKPSINHIICQWNHESDSAGFFLFDTDNLYYYVLDQVSWICLRDITLHCDRMWLAVCFCLCKSKFDVTQYSSGSTCYVMKMTSGIEWIEPYLTFFCDFFALLGNKFVAPVRWRLE</sequence>